<evidence type="ECO:0008006" key="4">
    <source>
        <dbReference type="Google" id="ProtNLM"/>
    </source>
</evidence>
<dbReference type="GO" id="GO:0006816">
    <property type="term" value="P:calcium ion transport"/>
    <property type="evidence" value="ECO:0007669"/>
    <property type="project" value="InterPro"/>
</dbReference>
<evidence type="ECO:0000313" key="2">
    <source>
        <dbReference type="EMBL" id="CAE8691643.1"/>
    </source>
</evidence>
<feature type="transmembrane region" description="Helical" evidence="1">
    <location>
        <begin position="352"/>
        <end position="375"/>
    </location>
</feature>
<comment type="caution">
    <text evidence="2">The sequence shown here is derived from an EMBL/GenBank/DDBJ whole genome shotgun (WGS) entry which is preliminary data.</text>
</comment>
<accession>A0A813K6Y2</accession>
<dbReference type="InterPro" id="IPR015925">
    <property type="entry name" value="Ryanodine_IP3_receptor"/>
</dbReference>
<feature type="transmembrane region" description="Helical" evidence="1">
    <location>
        <begin position="465"/>
        <end position="488"/>
    </location>
</feature>
<feature type="transmembrane region" description="Helical" evidence="1">
    <location>
        <begin position="514"/>
        <end position="536"/>
    </location>
</feature>
<evidence type="ECO:0000256" key="1">
    <source>
        <dbReference type="SAM" id="Phobius"/>
    </source>
</evidence>
<reference evidence="2" key="1">
    <citation type="submission" date="2021-02" db="EMBL/GenBank/DDBJ databases">
        <authorList>
            <person name="Dougan E. K."/>
            <person name="Rhodes N."/>
            <person name="Thang M."/>
            <person name="Chan C."/>
        </authorList>
    </citation>
    <scope>NUCLEOTIDE SEQUENCE</scope>
</reference>
<dbReference type="PANTHER" id="PTHR13715">
    <property type="entry name" value="RYANODINE RECEPTOR AND IP3 RECEPTOR"/>
    <property type="match status" value="1"/>
</dbReference>
<protein>
    <recommendedName>
        <fullName evidence="4">Ion transport domain-containing protein</fullName>
    </recommendedName>
</protein>
<feature type="transmembrane region" description="Helical" evidence="1">
    <location>
        <begin position="395"/>
        <end position="420"/>
    </location>
</feature>
<proteinExistence type="predicted"/>
<gene>
    <name evidence="2" type="ORF">PGLA2088_LOCUS27509</name>
</gene>
<keyword evidence="1" id="KW-0472">Membrane</keyword>
<dbReference type="PANTHER" id="PTHR13715:SF99">
    <property type="entry name" value="INOSITOL 1,4,5-TRISPHOSPHATE RECEPTOR-LIKE PROTEIN A"/>
    <property type="match status" value="1"/>
</dbReference>
<dbReference type="AlphaFoldDB" id="A0A813K6Y2"/>
<feature type="transmembrane region" description="Helical" evidence="1">
    <location>
        <begin position="585"/>
        <end position="604"/>
    </location>
</feature>
<sequence length="781" mass="89697">MMGREKQYELVQQLFDTAAELIQGPNMNNQRLLMESGICSDINRLWLIARIDESAFRGLIQDNEDLSEPWMDLLRIMRSAEVSALKFALSLLEELMLDQDDENFATLQAEVMLHKTTTIKRMIQELWPKAVCGKVITHWNLSGEAHDPQYMIDASGEDDDKGGEKDPMGIDVQVVRPKREMQCESYRLADQREDCLKICALCYSLFCAVYQAPEARSPLFREIEVEPVGDGPVYAMSHWIAEKNKKFDLFVDQVHKMHGEKYLHFLFGQVEIVRGSRIQRVFFLVPQAIRVLKDQSLIHKWQEGCLVAVDRSSPEAQIDDFADLVNGQYISFVQNQYYLLDKPWPLNKSGEVIALCVNSTMLTTGIINGILVVVYMGSYSEHLITDQELHYPNHISVYVLTFFASLHFGLSLIWLGFYVLSYSGWIIETKVNEWRDANPRLQNQLNSGVFRLSLQTSIFFSDKQLLYTLFLLALSFLGLFVSFLFNAINTMDLCMRIPILAKVIESITVSVEQVFFTMVLGFCMQYIAVGAGFLLFGQGYGFADMDTSGCSTLLECLRAHFDYGFRSAPVWHSAKLTYTRFTFDYLYNLVVILIMAAIISGIIIDTFAELKEVQQAIKEAMKSSCFICSLSKSELERKRVKFEMHILQDHYMWAYARFLLYLDETDPSDLNGPESYVKQKIKENNMGFFPIQRCIAMESSEGGEDHLDREVRVKDLDEFKLKIGELAEHTDFMVRTERSFKADIKDVKENVKATAEKIQELRNVIGTNRKDKQKKKKKKGG</sequence>
<dbReference type="Proteomes" id="UP000626109">
    <property type="component" value="Unassembled WGS sequence"/>
</dbReference>
<name>A0A813K6Y2_POLGL</name>
<dbReference type="EMBL" id="CAJNNW010027483">
    <property type="protein sequence ID" value="CAE8691643.1"/>
    <property type="molecule type" value="Genomic_DNA"/>
</dbReference>
<evidence type="ECO:0000313" key="3">
    <source>
        <dbReference type="Proteomes" id="UP000626109"/>
    </source>
</evidence>
<organism evidence="2 3">
    <name type="scientific">Polarella glacialis</name>
    <name type="common">Dinoflagellate</name>
    <dbReference type="NCBI Taxonomy" id="89957"/>
    <lineage>
        <taxon>Eukaryota</taxon>
        <taxon>Sar</taxon>
        <taxon>Alveolata</taxon>
        <taxon>Dinophyceae</taxon>
        <taxon>Suessiales</taxon>
        <taxon>Suessiaceae</taxon>
        <taxon>Polarella</taxon>
    </lineage>
</organism>
<keyword evidence="1" id="KW-0812">Transmembrane</keyword>
<keyword evidence="1" id="KW-1133">Transmembrane helix</keyword>